<proteinExistence type="predicted"/>
<dbReference type="CDD" id="cd03812">
    <property type="entry name" value="GT4_CapH-like"/>
    <property type="match status" value="1"/>
</dbReference>
<dbReference type="Gene3D" id="3.40.50.2000">
    <property type="entry name" value="Glycogen Phosphorylase B"/>
    <property type="match status" value="2"/>
</dbReference>
<dbReference type="InterPro" id="IPR050194">
    <property type="entry name" value="Glycosyltransferase_grp1"/>
</dbReference>
<evidence type="ECO:0000259" key="1">
    <source>
        <dbReference type="Pfam" id="PF00534"/>
    </source>
</evidence>
<reference evidence="3 4" key="1">
    <citation type="journal article" date="2012" name="J. Bacteriol.">
        <title>Genome Sequence of the Antarctic Psychrophile Bacterium Planococcus antarcticus DSM 14505.</title>
        <authorList>
            <person name="Margolles A."/>
            <person name="Gueimonde M."/>
            <person name="Sanchez B."/>
        </authorList>
    </citation>
    <scope>NUCLEOTIDE SEQUENCE [LARGE SCALE GENOMIC DNA]</scope>
    <source>
        <strain evidence="3 4">DSM 14505</strain>
    </source>
</reference>
<accession>A0AA87LRX3</accession>
<dbReference type="PANTHER" id="PTHR45947:SF3">
    <property type="entry name" value="SULFOQUINOVOSYL TRANSFERASE SQD2"/>
    <property type="match status" value="1"/>
</dbReference>
<evidence type="ECO:0000313" key="4">
    <source>
        <dbReference type="Proteomes" id="UP000004725"/>
    </source>
</evidence>
<name>A0AA87LRX3_9BACL</name>
<sequence length="369" mass="42765">MKPIRVLQVLASLNRGGAEAMIMNLYRNIDRSKVQFDFVVNDSSEKYSYEREIEKMGGKVFRVPRYTVTNYASYKKAWEELIIHHPEWKIIHGHHTSPAFIYLHVAKRLKRITIAHSHIAGGEKTLKSYFKSIIRYPTRYTAEYLFACSESAAEWMFGNKSSRAYVLNNSIEAKKFIYSESTRKEKREELGIEKKFVIGHVGRFQTQKNHSFIIDIFKTIHEKNDDAILLLVGEGELRTVITEKVEKLGLTNYVIFTGVRADIPELLQAMDLFLFPSLYEGLGMVAIEAQAAGLPCIVADTIPKEAFITNLIESVSLKEPGDFWGKKILRYKEIDYQRLNRYEEIKSKKYDIGETSKWLEDFYISSWKV</sequence>
<dbReference type="RefSeq" id="WP_006830918.1">
    <property type="nucleotide sequence ID" value="NZ_AJYB01000055.1"/>
</dbReference>
<dbReference type="EMBL" id="AJYB01000055">
    <property type="protein sequence ID" value="EIM05714.1"/>
    <property type="molecule type" value="Genomic_DNA"/>
</dbReference>
<comment type="caution">
    <text evidence="3">The sequence shown here is derived from an EMBL/GenBank/DDBJ whole genome shotgun (WGS) entry which is preliminary data.</text>
</comment>
<feature type="domain" description="Glycosyl transferase family 1" evidence="1">
    <location>
        <begin position="183"/>
        <end position="301"/>
    </location>
</feature>
<dbReference type="GO" id="GO:0016757">
    <property type="term" value="F:glycosyltransferase activity"/>
    <property type="evidence" value="ECO:0007669"/>
    <property type="project" value="InterPro"/>
</dbReference>
<dbReference type="AlphaFoldDB" id="A0AA87LRX3"/>
<organism evidence="3 4">
    <name type="scientific">Planococcus antarcticus DSM 14505</name>
    <dbReference type="NCBI Taxonomy" id="1185653"/>
    <lineage>
        <taxon>Bacteria</taxon>
        <taxon>Bacillati</taxon>
        <taxon>Bacillota</taxon>
        <taxon>Bacilli</taxon>
        <taxon>Bacillales</taxon>
        <taxon>Caryophanaceae</taxon>
        <taxon>Planococcus</taxon>
    </lineage>
</organism>
<keyword evidence="3" id="KW-0808">Transferase</keyword>
<dbReference type="PANTHER" id="PTHR45947">
    <property type="entry name" value="SULFOQUINOVOSYL TRANSFERASE SQD2"/>
    <property type="match status" value="1"/>
</dbReference>
<dbReference type="Pfam" id="PF00534">
    <property type="entry name" value="Glycos_transf_1"/>
    <property type="match status" value="1"/>
</dbReference>
<dbReference type="InterPro" id="IPR001296">
    <property type="entry name" value="Glyco_trans_1"/>
</dbReference>
<evidence type="ECO:0000259" key="2">
    <source>
        <dbReference type="Pfam" id="PF13439"/>
    </source>
</evidence>
<dbReference type="SUPFAM" id="SSF53756">
    <property type="entry name" value="UDP-Glycosyltransferase/glycogen phosphorylase"/>
    <property type="match status" value="1"/>
</dbReference>
<feature type="domain" description="Glycosyltransferase subfamily 4-like N-terminal" evidence="2">
    <location>
        <begin position="16"/>
        <end position="171"/>
    </location>
</feature>
<gene>
    <name evidence="3" type="ORF">A1A1_14804</name>
</gene>
<dbReference type="Proteomes" id="UP000004725">
    <property type="component" value="Unassembled WGS sequence"/>
</dbReference>
<protein>
    <submittedName>
        <fullName evidence="3">Group 1 glycosyl transferase</fullName>
    </submittedName>
</protein>
<dbReference type="InterPro" id="IPR028098">
    <property type="entry name" value="Glyco_trans_4-like_N"/>
</dbReference>
<evidence type="ECO:0000313" key="3">
    <source>
        <dbReference type="EMBL" id="EIM05714.1"/>
    </source>
</evidence>
<dbReference type="Pfam" id="PF13439">
    <property type="entry name" value="Glyco_transf_4"/>
    <property type="match status" value="1"/>
</dbReference>